<evidence type="ECO:0000313" key="3">
    <source>
        <dbReference type="Proteomes" id="UP001237105"/>
    </source>
</evidence>
<organism evidence="2 3">
    <name type="scientific">Streptomyces luteolus</name>
    <dbReference type="NCBI Taxonomy" id="3043615"/>
    <lineage>
        <taxon>Bacteria</taxon>
        <taxon>Bacillati</taxon>
        <taxon>Actinomycetota</taxon>
        <taxon>Actinomycetes</taxon>
        <taxon>Kitasatosporales</taxon>
        <taxon>Streptomycetaceae</taxon>
        <taxon>Streptomyces</taxon>
    </lineage>
</organism>
<dbReference type="RefSeq" id="WP_282538773.1">
    <property type="nucleotide sequence ID" value="NZ_JASCIS010000044.1"/>
</dbReference>
<accession>A0ABT6T7D7</accession>
<sequence>MTSRTQRTRVAVIGGGMAGSAAARQLLRGGRDVVVYETADGLGGRARSWHRPEIEPDVGINLMYVSFYKLMTQLIKEYGLEDELVKISSNVWISDHGKTVPLSSDSPLSLLTYQHVGLRDRIRFLLSTLAQVGRKKQLDLFDPVKSAPFDDGQSATDWGYRQVSRRGFDFLLRPQIEGFWNFACEEISAVHARALLAWMGGSGFYVLRNGMEILAEKNAEGADIRLSHEVTAVQPDGAGVSITAVGPDGAPVTEEFDQVVVATPAPIAAKLVAALPEQTVGAETRSFLETQAYEPALSVSFLVDAGVLPAEAHIVAGGPEDPPLRNMITYPRTVRDEAGNPVEKLLVFAYPGRANTRRLLGRSPEEQFAEVTQLLPTLWPDFPVERAEPFQIAERPYGFPIPAPGRYRRSVRVLQEQRAPVVFAGDYFNSPTTEAAMLSGIRAAAALTKAG</sequence>
<dbReference type="EMBL" id="JASCIS010000044">
    <property type="protein sequence ID" value="MDI3422919.1"/>
    <property type="molecule type" value="Genomic_DNA"/>
</dbReference>
<evidence type="ECO:0000313" key="2">
    <source>
        <dbReference type="EMBL" id="MDI3422919.1"/>
    </source>
</evidence>
<dbReference type="Proteomes" id="UP001237105">
    <property type="component" value="Unassembled WGS sequence"/>
</dbReference>
<dbReference type="PRINTS" id="PR00419">
    <property type="entry name" value="ADXRDTASE"/>
</dbReference>
<proteinExistence type="predicted"/>
<reference evidence="2 3" key="1">
    <citation type="submission" date="2023-05" db="EMBL/GenBank/DDBJ databases">
        <title>Draft genome sequence of Streptomyces sp. B-S-A12 isolated from a cave soil in Thailand.</title>
        <authorList>
            <person name="Chamroensaksri N."/>
            <person name="Muangham S."/>
        </authorList>
    </citation>
    <scope>NUCLEOTIDE SEQUENCE [LARGE SCALE GENOMIC DNA]</scope>
    <source>
        <strain evidence="2 3">B-S-A12</strain>
    </source>
</reference>
<name>A0ABT6T7D7_9ACTN</name>
<protein>
    <submittedName>
        <fullName evidence="2">FAD-dependent oxidoreductase</fullName>
    </submittedName>
</protein>
<dbReference type="InterPro" id="IPR002937">
    <property type="entry name" value="Amino_oxidase"/>
</dbReference>
<evidence type="ECO:0000259" key="1">
    <source>
        <dbReference type="Pfam" id="PF01593"/>
    </source>
</evidence>
<dbReference type="Pfam" id="PF01593">
    <property type="entry name" value="Amino_oxidase"/>
    <property type="match status" value="1"/>
</dbReference>
<comment type="caution">
    <text evidence="2">The sequence shown here is derived from an EMBL/GenBank/DDBJ whole genome shotgun (WGS) entry which is preliminary data.</text>
</comment>
<keyword evidence="3" id="KW-1185">Reference proteome</keyword>
<feature type="domain" description="Amine oxidase" evidence="1">
    <location>
        <begin position="17"/>
        <end position="447"/>
    </location>
</feature>
<dbReference type="InterPro" id="IPR036188">
    <property type="entry name" value="FAD/NAD-bd_sf"/>
</dbReference>
<dbReference type="InterPro" id="IPR050464">
    <property type="entry name" value="Zeta_carotene_desat/Oxidored"/>
</dbReference>
<dbReference type="PANTHER" id="PTHR42923">
    <property type="entry name" value="PROTOPORPHYRINOGEN OXIDASE"/>
    <property type="match status" value="1"/>
</dbReference>
<dbReference type="SUPFAM" id="SSF51905">
    <property type="entry name" value="FAD/NAD(P)-binding domain"/>
    <property type="match status" value="1"/>
</dbReference>
<dbReference type="Gene3D" id="3.50.50.60">
    <property type="entry name" value="FAD/NAD(P)-binding domain"/>
    <property type="match status" value="1"/>
</dbReference>
<gene>
    <name evidence="2" type="ORF">QIT00_30995</name>
</gene>